<name>A0A0R0DXH7_9GAMM</name>
<evidence type="ECO:0000256" key="1">
    <source>
        <dbReference type="ARBA" id="ARBA00012528"/>
    </source>
</evidence>
<proteinExistence type="predicted"/>
<dbReference type="GO" id="GO:0005886">
    <property type="term" value="C:plasma membrane"/>
    <property type="evidence" value="ECO:0007669"/>
    <property type="project" value="TreeGrafter"/>
</dbReference>
<evidence type="ECO:0000313" key="3">
    <source>
        <dbReference type="EMBL" id="ALJ29631.1"/>
    </source>
</evidence>
<protein>
    <recommendedName>
        <fullName evidence="1">diguanylate cyclase</fullName>
        <ecNumber evidence="1">2.7.7.65</ecNumber>
    </recommendedName>
</protein>
<dbReference type="PROSITE" id="PS50887">
    <property type="entry name" value="GGDEF"/>
    <property type="match status" value="1"/>
</dbReference>
<dbReference type="GO" id="GO:1902201">
    <property type="term" value="P:negative regulation of bacterial-type flagellum-dependent cell motility"/>
    <property type="evidence" value="ECO:0007669"/>
    <property type="project" value="TreeGrafter"/>
</dbReference>
<dbReference type="Proteomes" id="UP000061010">
    <property type="component" value="Chromosome"/>
</dbReference>
<accession>A0A0R0DXH7</accession>
<organism evidence="3 4">
    <name type="scientific">Stenotrophomonas acidaminiphila</name>
    <dbReference type="NCBI Taxonomy" id="128780"/>
    <lineage>
        <taxon>Bacteria</taxon>
        <taxon>Pseudomonadati</taxon>
        <taxon>Pseudomonadota</taxon>
        <taxon>Gammaproteobacteria</taxon>
        <taxon>Lysobacterales</taxon>
        <taxon>Lysobacteraceae</taxon>
        <taxon>Stenotrophomonas</taxon>
    </lineage>
</organism>
<dbReference type="GO" id="GO:0052621">
    <property type="term" value="F:diguanylate cyclase activity"/>
    <property type="evidence" value="ECO:0007669"/>
    <property type="project" value="UniProtKB-EC"/>
</dbReference>
<dbReference type="OrthoDB" id="9803824at2"/>
<dbReference type="CDD" id="cd01949">
    <property type="entry name" value="GGDEF"/>
    <property type="match status" value="1"/>
</dbReference>
<dbReference type="EC" id="2.7.7.65" evidence="1"/>
<evidence type="ECO:0000256" key="2">
    <source>
        <dbReference type="ARBA" id="ARBA00034247"/>
    </source>
</evidence>
<dbReference type="Gene3D" id="3.30.70.270">
    <property type="match status" value="1"/>
</dbReference>
<sequence length="516" mass="56743">MADSNDTPPSKPAGLGRILSRRQVMAEAPAPGAPAHKATAHGHGTTPLQRIFSHAHSPDALLHAFAQGMSSLPGELGDLGRLLHSACDRQEWERYGRLLRQLIDKYIRTIELEPAPGGNSEAERLRDMLRNTLGAVLSSLLQQAPELEAQARRMGDELHGWQSGQSLEPVEQHLRELCHQVGVRNDVLHEQHDLLLNLFDLLLQNIAELVDGGSWLHGQIGNVRQVLAGPLDRTSLERTRNDLRAVIYRQGVLRQGIEESKEAMKELMVDFVEQVEGMASETGDYHDRIASYAVAVRQARSLADLGQLLQNVLQDTARVQAQALRARDRLASARAEALAAEQRVQQLERELEEAGSQLRTDPLTGAMNRRGLQELLADAMGGAQPLLSVAMLDLDHFSQTNADYGHAGGDHALRHLVATAQTRLGSQGQVARLGGDEFVLVLPGMAQEQADAQLRRLQEALAHRPFLHDGQRVHVRFSAGVAQWRPDESAETLLQRADRALYAAKQAGRDRVGNAD</sequence>
<comment type="catalytic activity">
    <reaction evidence="2">
        <text>2 GTP = 3',3'-c-di-GMP + 2 diphosphate</text>
        <dbReference type="Rhea" id="RHEA:24898"/>
        <dbReference type="ChEBI" id="CHEBI:33019"/>
        <dbReference type="ChEBI" id="CHEBI:37565"/>
        <dbReference type="ChEBI" id="CHEBI:58805"/>
        <dbReference type="EC" id="2.7.7.65"/>
    </reaction>
</comment>
<dbReference type="InterPro" id="IPR043128">
    <property type="entry name" value="Rev_trsase/Diguanyl_cyclase"/>
</dbReference>
<dbReference type="SMART" id="SM00267">
    <property type="entry name" value="GGDEF"/>
    <property type="match status" value="1"/>
</dbReference>
<gene>
    <name evidence="3" type="ORF">AOT14_32910</name>
</gene>
<dbReference type="PANTHER" id="PTHR45138:SF9">
    <property type="entry name" value="DIGUANYLATE CYCLASE DGCM-RELATED"/>
    <property type="match status" value="1"/>
</dbReference>
<dbReference type="InterPro" id="IPR029787">
    <property type="entry name" value="Nucleotide_cyclase"/>
</dbReference>
<dbReference type="InterPro" id="IPR000160">
    <property type="entry name" value="GGDEF_dom"/>
</dbReference>
<dbReference type="PANTHER" id="PTHR45138">
    <property type="entry name" value="REGULATORY COMPONENTS OF SENSORY TRANSDUCTION SYSTEM"/>
    <property type="match status" value="1"/>
</dbReference>
<dbReference type="SUPFAM" id="SSF55073">
    <property type="entry name" value="Nucleotide cyclase"/>
    <property type="match status" value="1"/>
</dbReference>
<evidence type="ECO:0000313" key="4">
    <source>
        <dbReference type="Proteomes" id="UP000061010"/>
    </source>
</evidence>
<reference evidence="3 4" key="1">
    <citation type="journal article" date="2015" name="Genome Announc.">
        <title>Complete Genome Sequencing of Stenotrophomonas acidaminiphila ZAC14D2_NAIMI4_2, a Multidrug-Resistant Strain Isolated from Sediments of a Polluted River in Mexico, Uncovers New Antibiotic Resistance Genes and a Novel Class-II Lasso Peptide Biosynthesis Gene Cluster.</title>
        <authorList>
            <person name="Vinuesa P."/>
            <person name="Ochoa-Sanchez L.E."/>
        </authorList>
    </citation>
    <scope>NUCLEOTIDE SEQUENCE [LARGE SCALE GENOMIC DNA]</scope>
    <source>
        <strain evidence="3 4">ZAC14D2_NAIMI4_2</strain>
    </source>
</reference>
<dbReference type="KEGG" id="sacz:AOT14_32910"/>
<dbReference type="Pfam" id="PF00990">
    <property type="entry name" value="GGDEF"/>
    <property type="match status" value="1"/>
</dbReference>
<dbReference type="RefSeq" id="WP_054667896.1">
    <property type="nucleotide sequence ID" value="NZ_CP043570.1"/>
</dbReference>
<keyword evidence="4" id="KW-1185">Reference proteome</keyword>
<dbReference type="NCBIfam" id="TIGR00254">
    <property type="entry name" value="GGDEF"/>
    <property type="match status" value="1"/>
</dbReference>
<dbReference type="AlphaFoldDB" id="A0A0R0DXH7"/>
<dbReference type="InterPro" id="IPR050469">
    <property type="entry name" value="Diguanylate_Cyclase"/>
</dbReference>
<dbReference type="GO" id="GO:0043709">
    <property type="term" value="P:cell adhesion involved in single-species biofilm formation"/>
    <property type="evidence" value="ECO:0007669"/>
    <property type="project" value="TreeGrafter"/>
</dbReference>
<dbReference type="PATRIC" id="fig|128780.6.peg.3328"/>
<dbReference type="EMBL" id="CP012900">
    <property type="protein sequence ID" value="ALJ29631.1"/>
    <property type="molecule type" value="Genomic_DNA"/>
</dbReference>